<dbReference type="PANTHER" id="PTHR33603:SF1">
    <property type="entry name" value="RIBOSOMAL RNA LARGE SUBUNIT METHYLTRANSFERASE H"/>
    <property type="match status" value="1"/>
</dbReference>
<proteinExistence type="inferred from homology"/>
<accession>A0A6S6RYD4</accession>
<dbReference type="Pfam" id="PF02590">
    <property type="entry name" value="SPOUT_MTase"/>
    <property type="match status" value="1"/>
</dbReference>
<dbReference type="Gene3D" id="3.40.1280.10">
    <property type="match status" value="1"/>
</dbReference>
<comment type="similarity">
    <text evidence="4 5">Belongs to the RNA methyltransferase RlmH family.</text>
</comment>
<dbReference type="PANTHER" id="PTHR33603">
    <property type="entry name" value="METHYLTRANSFERASE"/>
    <property type="match status" value="1"/>
</dbReference>
<evidence type="ECO:0000256" key="4">
    <source>
        <dbReference type="ARBA" id="ARBA00038303"/>
    </source>
</evidence>
<protein>
    <recommendedName>
        <fullName evidence="5">Ribosomal RNA large subunit methyltransferase H</fullName>
        <ecNumber evidence="5">2.1.1.177</ecNumber>
    </recommendedName>
    <alternativeName>
        <fullName evidence="5">23S rRNA (pseudouridine1915-N3)-methyltransferase</fullName>
    </alternativeName>
    <alternativeName>
        <fullName evidence="5">23S rRNA m3Psi1915 methyltransferase</fullName>
    </alternativeName>
    <alternativeName>
        <fullName evidence="5">rRNA (pseudouridine-N3-)-methyltransferase RlmH</fullName>
    </alternativeName>
</protein>
<dbReference type="InterPro" id="IPR029028">
    <property type="entry name" value="Alpha/beta_knot_MTases"/>
</dbReference>
<name>A0A6S6RYD4_9BACT</name>
<keyword evidence="5" id="KW-0963">Cytoplasm</keyword>
<evidence type="ECO:0000256" key="1">
    <source>
        <dbReference type="ARBA" id="ARBA00022603"/>
    </source>
</evidence>
<evidence type="ECO:0000313" key="6">
    <source>
        <dbReference type="EMBL" id="CAA6802120.1"/>
    </source>
</evidence>
<dbReference type="GO" id="GO:0070038">
    <property type="term" value="F:rRNA (pseudouridine-N3-)-methyltransferase activity"/>
    <property type="evidence" value="ECO:0007669"/>
    <property type="project" value="UniProtKB-UniRule"/>
</dbReference>
<sequence>MINTYIIDKENNDVTNKLANNYLKLISKQTRITENYIFNKDIVKAQKNSSELAKKSYTIALDKYIEPNSFNIILDESGKDLSSEEFAEVLVHPKINFFIGGAFGFEKEFLKRANLKLSMSKMTFTHTMAKLFLYEQIYRGFCIQNNHPYHKV</sequence>
<dbReference type="HAMAP" id="MF_00658">
    <property type="entry name" value="23SrRNA_methyltr_H"/>
    <property type="match status" value="1"/>
</dbReference>
<dbReference type="InterPro" id="IPR029026">
    <property type="entry name" value="tRNA_m1G_MTases_N"/>
</dbReference>
<organism evidence="6">
    <name type="scientific">uncultured Campylobacterales bacterium</name>
    <dbReference type="NCBI Taxonomy" id="352960"/>
    <lineage>
        <taxon>Bacteria</taxon>
        <taxon>Pseudomonadati</taxon>
        <taxon>Campylobacterota</taxon>
        <taxon>Epsilonproteobacteria</taxon>
        <taxon>Campylobacterales</taxon>
        <taxon>environmental samples</taxon>
    </lineage>
</organism>
<reference evidence="6" key="1">
    <citation type="submission" date="2020-01" db="EMBL/GenBank/DDBJ databases">
        <authorList>
            <person name="Meier V. D."/>
            <person name="Meier V D."/>
        </authorList>
    </citation>
    <scope>NUCLEOTIDE SEQUENCE</scope>
    <source>
        <strain evidence="6">HLG_WM_MAG_12</strain>
    </source>
</reference>
<comment type="subcellular location">
    <subcellularLocation>
        <location evidence="5">Cytoplasm</location>
    </subcellularLocation>
</comment>
<keyword evidence="3 5" id="KW-0949">S-adenosyl-L-methionine</keyword>
<evidence type="ECO:0000256" key="2">
    <source>
        <dbReference type="ARBA" id="ARBA00022679"/>
    </source>
</evidence>
<dbReference type="AlphaFoldDB" id="A0A6S6RYD4"/>
<feature type="binding site" evidence="5">
    <location>
        <position position="74"/>
    </location>
    <ligand>
        <name>S-adenosyl-L-methionine</name>
        <dbReference type="ChEBI" id="CHEBI:59789"/>
    </ligand>
</feature>
<keyword evidence="2 5" id="KW-0808">Transferase</keyword>
<evidence type="ECO:0000256" key="3">
    <source>
        <dbReference type="ARBA" id="ARBA00022691"/>
    </source>
</evidence>
<feature type="binding site" evidence="5">
    <location>
        <position position="100"/>
    </location>
    <ligand>
        <name>S-adenosyl-L-methionine</name>
        <dbReference type="ChEBI" id="CHEBI:59789"/>
    </ligand>
</feature>
<dbReference type="SUPFAM" id="SSF75217">
    <property type="entry name" value="alpha/beta knot"/>
    <property type="match status" value="1"/>
</dbReference>
<keyword evidence="5" id="KW-0698">rRNA processing</keyword>
<comment type="subunit">
    <text evidence="5">Homodimer.</text>
</comment>
<dbReference type="CDD" id="cd18081">
    <property type="entry name" value="RlmH-like"/>
    <property type="match status" value="1"/>
</dbReference>
<dbReference type="PIRSF" id="PIRSF004505">
    <property type="entry name" value="MT_bac"/>
    <property type="match status" value="1"/>
</dbReference>
<dbReference type="GO" id="GO:0005737">
    <property type="term" value="C:cytoplasm"/>
    <property type="evidence" value="ECO:0007669"/>
    <property type="project" value="UniProtKB-SubCell"/>
</dbReference>
<evidence type="ECO:0000256" key="5">
    <source>
        <dbReference type="HAMAP-Rule" id="MF_00658"/>
    </source>
</evidence>
<dbReference type="EMBL" id="CACVAW010000009">
    <property type="protein sequence ID" value="CAA6802120.1"/>
    <property type="molecule type" value="Genomic_DNA"/>
</dbReference>
<comment type="function">
    <text evidence="5">Specifically methylates the pseudouridine at position 1915 (m3Psi1915) in 23S rRNA.</text>
</comment>
<comment type="catalytic activity">
    <reaction evidence="5">
        <text>pseudouridine(1915) in 23S rRNA + S-adenosyl-L-methionine = N(3)-methylpseudouridine(1915) in 23S rRNA + S-adenosyl-L-homocysteine + H(+)</text>
        <dbReference type="Rhea" id="RHEA:42752"/>
        <dbReference type="Rhea" id="RHEA-COMP:10221"/>
        <dbReference type="Rhea" id="RHEA-COMP:10222"/>
        <dbReference type="ChEBI" id="CHEBI:15378"/>
        <dbReference type="ChEBI" id="CHEBI:57856"/>
        <dbReference type="ChEBI" id="CHEBI:59789"/>
        <dbReference type="ChEBI" id="CHEBI:65314"/>
        <dbReference type="ChEBI" id="CHEBI:74486"/>
        <dbReference type="EC" id="2.1.1.177"/>
    </reaction>
</comment>
<keyword evidence="1 5" id="KW-0489">Methyltransferase</keyword>
<feature type="binding site" evidence="5">
    <location>
        <begin position="119"/>
        <end position="124"/>
    </location>
    <ligand>
        <name>S-adenosyl-L-methionine</name>
        <dbReference type="ChEBI" id="CHEBI:59789"/>
    </ligand>
</feature>
<dbReference type="EC" id="2.1.1.177" evidence="5"/>
<gene>
    <name evidence="5" type="primary">rlmH</name>
    <name evidence="6" type="ORF">HELGO_WM11560</name>
</gene>
<dbReference type="InterPro" id="IPR003742">
    <property type="entry name" value="RlmH-like"/>
</dbReference>